<keyword evidence="1" id="KW-0677">Repeat</keyword>
<evidence type="ECO:0000256" key="3">
    <source>
        <dbReference type="SAM" id="SignalP"/>
    </source>
</evidence>
<dbReference type="Proteomes" id="UP000297540">
    <property type="component" value="Unassembled WGS sequence"/>
</dbReference>
<protein>
    <submittedName>
        <fullName evidence="6">Uncharacterized protein</fullName>
    </submittedName>
</protein>
<feature type="repeat" description="NHL" evidence="2">
    <location>
        <begin position="315"/>
        <end position="350"/>
    </location>
</feature>
<evidence type="ECO:0000256" key="1">
    <source>
        <dbReference type="ARBA" id="ARBA00022737"/>
    </source>
</evidence>
<dbReference type="PANTHER" id="PTHR13833:SF71">
    <property type="entry name" value="NHL DOMAIN-CONTAINING PROTEIN"/>
    <property type="match status" value="1"/>
</dbReference>
<dbReference type="PANTHER" id="PTHR13833">
    <property type="match status" value="1"/>
</dbReference>
<evidence type="ECO:0000259" key="4">
    <source>
        <dbReference type="Pfam" id="PF04151"/>
    </source>
</evidence>
<dbReference type="Gene3D" id="2.60.120.380">
    <property type="match status" value="1"/>
</dbReference>
<organism evidence="6 7">
    <name type="scientific">Mucilaginibacter psychrotolerans</name>
    <dbReference type="NCBI Taxonomy" id="1524096"/>
    <lineage>
        <taxon>Bacteria</taxon>
        <taxon>Pseudomonadati</taxon>
        <taxon>Bacteroidota</taxon>
        <taxon>Sphingobacteriia</taxon>
        <taxon>Sphingobacteriales</taxon>
        <taxon>Sphingobacteriaceae</taxon>
        <taxon>Mucilaginibacter</taxon>
    </lineage>
</organism>
<evidence type="ECO:0000256" key="2">
    <source>
        <dbReference type="PROSITE-ProRule" id="PRU00504"/>
    </source>
</evidence>
<dbReference type="InterPro" id="IPR022385">
    <property type="entry name" value="Rhs_assc_core"/>
</dbReference>
<dbReference type="Gene3D" id="2.120.10.30">
    <property type="entry name" value="TolB, C-terminal domain"/>
    <property type="match status" value="3"/>
</dbReference>
<feature type="signal peptide" evidence="3">
    <location>
        <begin position="1"/>
        <end position="21"/>
    </location>
</feature>
<dbReference type="Pfam" id="PF04151">
    <property type="entry name" value="PPC"/>
    <property type="match status" value="1"/>
</dbReference>
<dbReference type="Pfam" id="PF01436">
    <property type="entry name" value="NHL"/>
    <property type="match status" value="3"/>
</dbReference>
<proteinExistence type="predicted"/>
<keyword evidence="3" id="KW-0732">Signal</keyword>
<dbReference type="Pfam" id="PF20041">
    <property type="entry name" value="DUF6443"/>
    <property type="match status" value="1"/>
</dbReference>
<dbReference type="RefSeq" id="WP_133234641.1">
    <property type="nucleotide sequence ID" value="NZ_SOZE01000028.1"/>
</dbReference>
<dbReference type="InterPro" id="IPR007280">
    <property type="entry name" value="Peptidase_C_arc/bac"/>
</dbReference>
<dbReference type="GO" id="GO:0005509">
    <property type="term" value="F:calcium ion binding"/>
    <property type="evidence" value="ECO:0007669"/>
    <property type="project" value="InterPro"/>
</dbReference>
<dbReference type="InterPro" id="IPR015919">
    <property type="entry name" value="Cadherin-like_sf"/>
</dbReference>
<feature type="domain" description="Peptidase C-terminal archaeal/bacterial" evidence="4">
    <location>
        <begin position="68"/>
        <end position="133"/>
    </location>
</feature>
<evidence type="ECO:0000259" key="5">
    <source>
        <dbReference type="Pfam" id="PF20041"/>
    </source>
</evidence>
<dbReference type="OrthoDB" id="1191296at2"/>
<dbReference type="InterPro" id="IPR045619">
    <property type="entry name" value="DUF6443"/>
</dbReference>
<evidence type="ECO:0000313" key="6">
    <source>
        <dbReference type="EMBL" id="TFF34631.1"/>
    </source>
</evidence>
<feature type="domain" description="DUF6443" evidence="5">
    <location>
        <begin position="596"/>
        <end position="736"/>
    </location>
</feature>
<dbReference type="Pfam" id="PF05345">
    <property type="entry name" value="He_PIG"/>
    <property type="match status" value="1"/>
</dbReference>
<dbReference type="Gene3D" id="2.180.10.10">
    <property type="entry name" value="RHS repeat-associated core"/>
    <property type="match status" value="1"/>
</dbReference>
<comment type="caution">
    <text evidence="6">The sequence shown here is derived from an EMBL/GenBank/DDBJ whole genome shotgun (WGS) entry which is preliminary data.</text>
</comment>
<dbReference type="PROSITE" id="PS51125">
    <property type="entry name" value="NHL"/>
    <property type="match status" value="2"/>
</dbReference>
<accession>A0A4Y8S7N7</accession>
<sequence>MKKILFMLVVLLTGMMTSAFAEIPGYSMTSAIAAGTYSSSGSFFDTRNSATGGFANTYGNNNVANDVWYRFTINSTATSVTLSLCGSNFDTYLNLLNSSGTAITTNDDNGPACSGVQSSITLSNLAPGTYYVVAEGYGNNAGTINFTLNVSIVPQMTISYTGGTNSFTTGTAITPLSPTITGGPPLSSALTSTFAGIGSQGLGDGNGSTASFSLPLAVAADAADNIYVADADNHAIRKITPGGVVSTLAGNGSLGSTNGTGAGASFNHPAGVAIDAAGNVFVADQKNNLIRKITPTGVVTTFAGSGSAGNLNGTGTGASFNNPIGLCFDAAGNLLVADYSNNQIRKITPAGVVTTLAGTGVAGATNSTTALLATFKNPMSVTLDASGNIYVADRLNNLIRKITPAGVVSTFAGSGVAGYADGTGTAAQFNLPTNLKADPSGNIYVTDASNNIIRKITPAGVVSTLAGALTAGMVNGAGTVARFYNPYGLCLDSKGNLYVADAYNYRIRKIITNAFTISPQLPAGLVLDGNTGVISGTPTVVSPATNYTITAYSATGSATVTLSIAVGTGGYAFSSDQNYIVTYTLRDQGFTTTTAVISASSDQTKVMTTVQYLDGLGRPMQTVQVKGSPAAKDMVQPVAYDQFGREVYKYLPYAATTANGSFKTDALAAGAGVSNFYYPTGSTAASGAQQSNNGIVYNPQPFSATVFEQSPLNRVLEQGAPGTDWQPVPGATTGHTQKMAYAGNNTNAITDTTNTRFVALYTVSINADQSRSLAVAGGTAGRYNANQLYVTVAYDENWKSGRGGTTEEYKDKEGRVVLKRTFNYVPGGSPALQILSTYYVYDDMGNLAFVLPPMSGADNGITSAANQSTLDNLCYQYRYDERGRLTQKKLPGKGWEYMVYNKLDQVVATQDANQRGKTTPEWTFTRYDALGRVVTSGIYLYGATGADVRATIQTLANNQTYLWEVPTGTATNYGYNAQSFPATVSSTLAVNYYDDYSFAGSNPYQYAAGSGMTKGLPTGSLTNVLGTADMLRNVMYYDGEGRNIKTYKQHYLGGTAAFNPYNYDEVTTAYNFTDQPVSTTRQHYTKNSGGTAAVLAITIANSYDYDHMGRKINTWDKINSGTNVLLSANTYNEVGQLWKKHLHSTNSGGSFLQDITYAYNERGWLSKINDPSVAATATQLFAEQLTYNQPQYGGSAQYNGNISGQGYRVYNSLSAGLQTAVYSYDQLNRLIAGTSSSGYTEKDITYDLNGNIKALNRLTAPNNASLLYSYTGNQLQSVSNSGAAFRSYPLYDANGNAKSDGLNNNINYNLFNLPESVPSKNLSYTYDGAGQKLKKVSGTVTTEYISGIQYTGTTIDFIQTEEGRVLNPTTSPNYEYTLTDHLGNNRVTFDQVSGKVSEDDYYPFGLNVARGPVPSLRNKYLYNKKELQEELTEYDYGARFYDPVIARWTSVDPLAEKGRRWSPYNYGFDNPIS</sequence>
<keyword evidence="7" id="KW-1185">Reference proteome</keyword>
<feature type="non-terminal residue" evidence="6">
    <location>
        <position position="1473"/>
    </location>
</feature>
<feature type="repeat" description="NHL" evidence="2">
    <location>
        <begin position="207"/>
        <end position="242"/>
    </location>
</feature>
<dbReference type="EMBL" id="SOZE01000028">
    <property type="protein sequence ID" value="TFF34631.1"/>
    <property type="molecule type" value="Genomic_DNA"/>
</dbReference>
<dbReference type="SUPFAM" id="SSF49313">
    <property type="entry name" value="Cadherin-like"/>
    <property type="match status" value="1"/>
</dbReference>
<name>A0A4Y8S7N7_9SPHI</name>
<evidence type="ECO:0000313" key="7">
    <source>
        <dbReference type="Proteomes" id="UP000297540"/>
    </source>
</evidence>
<dbReference type="SUPFAM" id="SSF101898">
    <property type="entry name" value="NHL repeat"/>
    <property type="match status" value="1"/>
</dbReference>
<dbReference type="NCBIfam" id="TIGR03696">
    <property type="entry name" value="Rhs_assc_core"/>
    <property type="match status" value="1"/>
</dbReference>
<gene>
    <name evidence="6" type="ORF">E2R66_21240</name>
</gene>
<dbReference type="GO" id="GO:0016020">
    <property type="term" value="C:membrane"/>
    <property type="evidence" value="ECO:0007669"/>
    <property type="project" value="InterPro"/>
</dbReference>
<dbReference type="CDD" id="cd14953">
    <property type="entry name" value="NHL_like_1"/>
    <property type="match status" value="1"/>
</dbReference>
<dbReference type="InterPro" id="IPR001258">
    <property type="entry name" value="NHL_repeat"/>
</dbReference>
<feature type="chain" id="PRO_5021258294" evidence="3">
    <location>
        <begin position="22"/>
        <end position="1473"/>
    </location>
</feature>
<dbReference type="InterPro" id="IPR011042">
    <property type="entry name" value="6-blade_b-propeller_TolB-like"/>
</dbReference>
<reference evidence="6 7" key="1">
    <citation type="journal article" date="2017" name="Int. J. Syst. Evol. Microbiol.">
        <title>Mucilaginibacterpsychrotolerans sp. nov., isolated from peatlands.</title>
        <authorList>
            <person name="Deng Y."/>
            <person name="Shen L."/>
            <person name="Xu B."/>
            <person name="Liu Y."/>
            <person name="Gu Z."/>
            <person name="Liu H."/>
            <person name="Zhou Y."/>
        </authorList>
    </citation>
    <scope>NUCLEOTIDE SEQUENCE [LARGE SCALE GENOMIC DNA]</scope>
    <source>
        <strain evidence="6 7">NH7-4</strain>
    </source>
</reference>